<feature type="transmembrane region" description="Helical" evidence="1">
    <location>
        <begin position="647"/>
        <end position="669"/>
    </location>
</feature>
<keyword evidence="1" id="KW-0812">Transmembrane</keyword>
<feature type="transmembrane region" description="Helical" evidence="1">
    <location>
        <begin position="26"/>
        <end position="43"/>
    </location>
</feature>
<feature type="transmembrane region" description="Helical" evidence="1">
    <location>
        <begin position="63"/>
        <end position="84"/>
    </location>
</feature>
<keyword evidence="6" id="KW-1185">Reference proteome</keyword>
<evidence type="ECO:0000313" key="4">
    <source>
        <dbReference type="EMBL" id="MFA1771486.1"/>
    </source>
</evidence>
<feature type="transmembrane region" description="Helical" evidence="1">
    <location>
        <begin position="465"/>
        <end position="492"/>
    </location>
</feature>
<dbReference type="GO" id="GO:0016747">
    <property type="term" value="F:acyltransferase activity, transferring groups other than amino-acyl groups"/>
    <property type="evidence" value="ECO:0007669"/>
    <property type="project" value="InterPro"/>
</dbReference>
<proteinExistence type="predicted"/>
<feature type="transmembrane region" description="Helical" evidence="1">
    <location>
        <begin position="553"/>
        <end position="569"/>
    </location>
</feature>
<accession>A0A5M8QD45</accession>
<feature type="transmembrane region" description="Helical" evidence="1">
    <location>
        <begin position="265"/>
        <end position="284"/>
    </location>
</feature>
<feature type="transmembrane region" description="Helical" evidence="1">
    <location>
        <begin position="710"/>
        <end position="730"/>
    </location>
</feature>
<reference evidence="3 5" key="2">
    <citation type="submission" date="2019-09" db="EMBL/GenBank/DDBJ databases">
        <title>A bacterium isolated from glacier soil.</title>
        <authorList>
            <person name="Liu Q."/>
        </authorList>
    </citation>
    <scope>NUCLEOTIDE SEQUENCE [LARGE SCALE GENOMIC DNA]</scope>
    <source>
        <strain evidence="3 5">MDT1-10-3</strain>
    </source>
</reference>
<reference evidence="4 6" key="3">
    <citation type="submission" date="2024-08" db="EMBL/GenBank/DDBJ databases">
        <authorList>
            <person name="Wei W."/>
        </authorList>
    </citation>
    <scope>NUCLEOTIDE SEQUENCE [LARGE SCALE GENOMIC DNA]</scope>
    <source>
        <strain evidence="4 6">XU2</strain>
    </source>
</reference>
<evidence type="ECO:0000256" key="1">
    <source>
        <dbReference type="SAM" id="Phobius"/>
    </source>
</evidence>
<evidence type="ECO:0000313" key="5">
    <source>
        <dbReference type="Proteomes" id="UP000323866"/>
    </source>
</evidence>
<dbReference type="Proteomes" id="UP001570846">
    <property type="component" value="Unassembled WGS sequence"/>
</dbReference>
<feature type="transmembrane region" description="Helical" evidence="1">
    <location>
        <begin position="681"/>
        <end position="698"/>
    </location>
</feature>
<dbReference type="PANTHER" id="PTHR23028:SF53">
    <property type="entry name" value="ACYL_TRANSF_3 DOMAIN-CONTAINING PROTEIN"/>
    <property type="match status" value="1"/>
</dbReference>
<feature type="transmembrane region" description="Helical" evidence="1">
    <location>
        <begin position="530"/>
        <end position="548"/>
    </location>
</feature>
<dbReference type="RefSeq" id="WP_149099404.1">
    <property type="nucleotide sequence ID" value="NZ_BMMG01000005.1"/>
</dbReference>
<feature type="transmembrane region" description="Helical" evidence="1">
    <location>
        <begin position="737"/>
        <end position="753"/>
    </location>
</feature>
<dbReference type="OrthoDB" id="9796461at2"/>
<dbReference type="PANTHER" id="PTHR23028">
    <property type="entry name" value="ACETYLTRANSFERASE"/>
    <property type="match status" value="1"/>
</dbReference>
<comment type="caution">
    <text evidence="3">The sequence shown here is derived from an EMBL/GenBank/DDBJ whole genome shotgun (WGS) entry which is preliminary data.</text>
</comment>
<dbReference type="InterPro" id="IPR050879">
    <property type="entry name" value="Acyltransferase_3"/>
</dbReference>
<keyword evidence="1" id="KW-0472">Membrane</keyword>
<evidence type="ECO:0000313" key="3">
    <source>
        <dbReference type="EMBL" id="KAA6432372.1"/>
    </source>
</evidence>
<feature type="transmembrane region" description="Helical" evidence="1">
    <location>
        <begin position="96"/>
        <end position="118"/>
    </location>
</feature>
<name>A0A5M8QD45_9BACT</name>
<keyword evidence="3" id="KW-0012">Acyltransferase</keyword>
<dbReference type="EMBL" id="VKKZ01000022">
    <property type="protein sequence ID" value="KAA6432372.1"/>
    <property type="molecule type" value="Genomic_DNA"/>
</dbReference>
<feature type="transmembrane region" description="Helical" evidence="1">
    <location>
        <begin position="598"/>
        <end position="619"/>
    </location>
</feature>
<protein>
    <submittedName>
        <fullName evidence="3 4">Acyltransferase</fullName>
        <ecNumber evidence="4">2.3.-.-</ecNumber>
    </submittedName>
</protein>
<organism evidence="3 5">
    <name type="scientific">Rufibacter glacialis</name>
    <dbReference type="NCBI Taxonomy" id="1259555"/>
    <lineage>
        <taxon>Bacteria</taxon>
        <taxon>Pseudomonadati</taxon>
        <taxon>Bacteroidota</taxon>
        <taxon>Cytophagia</taxon>
        <taxon>Cytophagales</taxon>
        <taxon>Hymenobacteraceae</taxon>
        <taxon>Rufibacter</taxon>
    </lineage>
</organism>
<feature type="transmembrane region" description="Helical" evidence="1">
    <location>
        <begin position="504"/>
        <end position="524"/>
    </location>
</feature>
<dbReference type="GO" id="GO:0009103">
    <property type="term" value="P:lipopolysaccharide biosynthetic process"/>
    <property type="evidence" value="ECO:0007669"/>
    <property type="project" value="TreeGrafter"/>
</dbReference>
<sequence length="1016" mass="115687">MLVFVLMYSQKNLKDVLKRGENNFDILRLFAALAVIIGHSYSISPEPPYQDIVLNFLHFDYSGSLAVKFFFFLSGLLVTNSIIAKPDPFSFLLKRALRIFPGLLVCLLISVFMIGPLFTHLPLIEYFSMSETWRYISDNLFLYNIRWKLSGVFTESKFGLNGSLWTLSYEILCYLYLAVFYGLGFLRNKVNSNIFFTIIIGVSFFAPLYLPGFFSQNPEAHLLPGCFSIGALFAVNKENIQVGIPYSILFLLLIILLKDSIVFQFVFYIALFYMTVVVASLPYVVQKIKLPFDASFGVYIYGFVIQQCLHAVFPEMGVHSHQVISSLLAIGFGVFSWQFVEKRFIKLGNEIRVTDFINFINKKSKVQIENIPQTQQIFFNDRVLGIDIKKLKSSKFIFLISFTLVAAVIHALVLKFVFPGYYSPLYPLHSDYYIPAAVANSSLDVYSFSGLLTWPRPVHITFMKIIGYTGIQGSIACVIALVCINTALGALLLKYIFKIPITKLFLLFFILYCFLLFSQPYFYIFYAQDIGSQLSYFFLLIGALVYFFKYEDSITFANISLFVFCFLAFLSKETYGLVGLSSAFLWFIYYRRKHAFNAFIPMIATGSALVIAFAINILVKSSFINPDAEVNSDYHISLNPMLVIPEWLRYANESINIVNIIVAILILFLVIKSKNSNRIKLLYLLAGCIIATGLSWVPNAILPNHHFKGYSFNGAYLFYLPLLILPVVLFEKDKAKGFSIAVVVLCLLSPVFNKNKYSDLDNTWVLIQEGTQRNLLKSLDKQIGRLEASSTPQKIIIQGISFPFHPFSHPEALRVFSNAKFAHFDVVNTNPSFQNGVRTDLVKFISPSDTLKTRYDERWQFDDQGNLIAAIDLEAEKVFLKPKVRESAFIVTSESLPLHKTEGFYNLEGNLRWTNGEASIGLDSTISVKDSVILKLDTFMPPICKNVSPELKIVGSNNKIYKPRMFMRSGDTFYFLFLMNNSDSIKKIDITSERIDASPDLRILSFPFVRLEVIKK</sequence>
<feature type="transmembrane region" description="Helical" evidence="1">
    <location>
        <begin position="167"/>
        <end position="186"/>
    </location>
</feature>
<dbReference type="AlphaFoldDB" id="A0A5M8QD45"/>
<dbReference type="Pfam" id="PF01757">
    <property type="entry name" value="Acyl_transf_3"/>
    <property type="match status" value="1"/>
</dbReference>
<feature type="transmembrane region" description="Helical" evidence="1">
    <location>
        <begin position="319"/>
        <end position="340"/>
    </location>
</feature>
<reference evidence="3 5" key="1">
    <citation type="submission" date="2019-07" db="EMBL/GenBank/DDBJ databases">
        <authorList>
            <person name="Qu J.-H."/>
        </authorList>
    </citation>
    <scope>NUCLEOTIDE SEQUENCE [LARGE SCALE GENOMIC DNA]</scope>
    <source>
        <strain evidence="3 5">MDT1-10-3</strain>
    </source>
</reference>
<dbReference type="InterPro" id="IPR002656">
    <property type="entry name" value="Acyl_transf_3_dom"/>
</dbReference>
<feature type="transmembrane region" description="Helical" evidence="1">
    <location>
        <begin position="575"/>
        <end position="591"/>
    </location>
</feature>
<gene>
    <name evidence="4" type="ORF">ACD591_09310</name>
    <name evidence="3" type="ORF">FOE74_14805</name>
</gene>
<feature type="domain" description="Acyltransferase 3" evidence="2">
    <location>
        <begin position="23"/>
        <end position="313"/>
    </location>
</feature>
<dbReference type="GO" id="GO:0016020">
    <property type="term" value="C:membrane"/>
    <property type="evidence" value="ECO:0007669"/>
    <property type="project" value="TreeGrafter"/>
</dbReference>
<dbReference type="EC" id="2.3.-.-" evidence="4"/>
<dbReference type="Proteomes" id="UP000323866">
    <property type="component" value="Unassembled WGS sequence"/>
</dbReference>
<feature type="transmembrane region" description="Helical" evidence="1">
    <location>
        <begin position="396"/>
        <end position="418"/>
    </location>
</feature>
<evidence type="ECO:0000313" key="6">
    <source>
        <dbReference type="Proteomes" id="UP001570846"/>
    </source>
</evidence>
<keyword evidence="3" id="KW-0808">Transferase</keyword>
<feature type="transmembrane region" description="Helical" evidence="1">
    <location>
        <begin position="193"/>
        <end position="214"/>
    </location>
</feature>
<feature type="transmembrane region" description="Helical" evidence="1">
    <location>
        <begin position="242"/>
        <end position="259"/>
    </location>
</feature>
<evidence type="ECO:0000259" key="2">
    <source>
        <dbReference type="Pfam" id="PF01757"/>
    </source>
</evidence>
<keyword evidence="1" id="KW-1133">Transmembrane helix</keyword>
<dbReference type="EMBL" id="JBGOGF010000004">
    <property type="protein sequence ID" value="MFA1771486.1"/>
    <property type="molecule type" value="Genomic_DNA"/>
</dbReference>